<keyword evidence="4" id="KW-1185">Reference proteome</keyword>
<dbReference type="PROSITE" id="PS50882">
    <property type="entry name" value="YTH"/>
    <property type="match status" value="1"/>
</dbReference>
<dbReference type="GO" id="GO:0005654">
    <property type="term" value="C:nucleoplasm"/>
    <property type="evidence" value="ECO:0007669"/>
    <property type="project" value="TreeGrafter"/>
</dbReference>
<dbReference type="AlphaFoldDB" id="A0A9W5T913"/>
<proteinExistence type="predicted"/>
<sequence>MVVVERDNVYYVIKSFSDQNVCIALMHDVWATTAKNESILDRAFQKGANVILVFSINGSSKFIGYALMQSRPGQSKLKESVFYLANGQAFSGKQFDILWVRVVDLPFTQCSNLKNSLNDNKPVKVSRDGQQIDSRTGQELCKLFEEQFLRNHKTKRTEVDSSKLGAYGIPNTGARYATGIPGPHLFFPPTGIPPIGFLPPHCFQATPVQGQKGANKTKQCSPRSNQAQGVKDANNTQRMSTEQALLAAEYNPAIAIFPIDLTNISYDQYISLYNISYQHWAREQEVRVKEEYH</sequence>
<dbReference type="InterPro" id="IPR007275">
    <property type="entry name" value="YTH_domain"/>
</dbReference>
<dbReference type="EMBL" id="BLIY01000006">
    <property type="protein sequence ID" value="GFE53251.1"/>
    <property type="molecule type" value="Genomic_DNA"/>
</dbReference>
<evidence type="ECO:0000256" key="1">
    <source>
        <dbReference type="SAM" id="MobiDB-lite"/>
    </source>
</evidence>
<dbReference type="OrthoDB" id="6103986at2759"/>
<protein>
    <submittedName>
        <fullName evidence="3">YT521-B-like family protein, putative</fullName>
    </submittedName>
</protein>
<dbReference type="InterPro" id="IPR045168">
    <property type="entry name" value="YTH_prot"/>
</dbReference>
<evidence type="ECO:0000313" key="3">
    <source>
        <dbReference type="EMBL" id="GFE53251.1"/>
    </source>
</evidence>
<dbReference type="Proteomes" id="UP001057455">
    <property type="component" value="Unassembled WGS sequence"/>
</dbReference>
<reference evidence="3" key="1">
    <citation type="submission" date="2019-12" db="EMBL/GenBank/DDBJ databases">
        <title>Genome sequence of Babesia ovis.</title>
        <authorList>
            <person name="Yamagishi J."/>
            <person name="Sevinc F."/>
            <person name="Xuan X."/>
        </authorList>
    </citation>
    <scope>NUCLEOTIDE SEQUENCE</scope>
    <source>
        <strain evidence="3">Selcuk</strain>
    </source>
</reference>
<accession>A0A9W5T913</accession>
<gene>
    <name evidence="3" type="ORF">BaOVIS_006550</name>
</gene>
<dbReference type="PANTHER" id="PTHR12357:SF3">
    <property type="entry name" value="YTH DOMAIN-CONTAINING PROTEIN 1"/>
    <property type="match status" value="1"/>
</dbReference>
<dbReference type="PANTHER" id="PTHR12357">
    <property type="entry name" value="YTH YT521-B HOMOLOGY DOMAIN-CONTAINING"/>
    <property type="match status" value="1"/>
</dbReference>
<name>A0A9W5T913_BABOV</name>
<organism evidence="3 4">
    <name type="scientific">Babesia ovis</name>
    <dbReference type="NCBI Taxonomy" id="5869"/>
    <lineage>
        <taxon>Eukaryota</taxon>
        <taxon>Sar</taxon>
        <taxon>Alveolata</taxon>
        <taxon>Apicomplexa</taxon>
        <taxon>Aconoidasida</taxon>
        <taxon>Piroplasmida</taxon>
        <taxon>Babesiidae</taxon>
        <taxon>Babesia</taxon>
    </lineage>
</organism>
<dbReference type="GO" id="GO:0000398">
    <property type="term" value="P:mRNA splicing, via spliceosome"/>
    <property type="evidence" value="ECO:0007669"/>
    <property type="project" value="TreeGrafter"/>
</dbReference>
<comment type="caution">
    <text evidence="3">The sequence shown here is derived from an EMBL/GenBank/DDBJ whole genome shotgun (WGS) entry which is preliminary data.</text>
</comment>
<dbReference type="GO" id="GO:1990247">
    <property type="term" value="F:N6-methyladenosine-containing RNA reader activity"/>
    <property type="evidence" value="ECO:0007669"/>
    <property type="project" value="TreeGrafter"/>
</dbReference>
<feature type="region of interest" description="Disordered" evidence="1">
    <location>
        <begin position="213"/>
        <end position="236"/>
    </location>
</feature>
<dbReference type="CDD" id="cd21134">
    <property type="entry name" value="YTH"/>
    <property type="match status" value="1"/>
</dbReference>
<dbReference type="Gene3D" id="3.10.590.10">
    <property type="entry name" value="ph1033 like domains"/>
    <property type="match status" value="1"/>
</dbReference>
<dbReference type="GO" id="GO:0003729">
    <property type="term" value="F:mRNA binding"/>
    <property type="evidence" value="ECO:0007669"/>
    <property type="project" value="TreeGrafter"/>
</dbReference>
<dbReference type="GO" id="GO:0048024">
    <property type="term" value="P:regulation of mRNA splicing, via spliceosome"/>
    <property type="evidence" value="ECO:0007669"/>
    <property type="project" value="TreeGrafter"/>
</dbReference>
<feature type="domain" description="YTH" evidence="2">
    <location>
        <begin position="8"/>
        <end position="144"/>
    </location>
</feature>
<evidence type="ECO:0000259" key="2">
    <source>
        <dbReference type="PROSITE" id="PS50882"/>
    </source>
</evidence>
<dbReference type="Pfam" id="PF04146">
    <property type="entry name" value="YTH"/>
    <property type="match status" value="1"/>
</dbReference>
<evidence type="ECO:0000313" key="4">
    <source>
        <dbReference type="Proteomes" id="UP001057455"/>
    </source>
</evidence>